<feature type="compositionally biased region" description="Basic and acidic residues" evidence="1">
    <location>
        <begin position="540"/>
        <end position="554"/>
    </location>
</feature>
<name>A0A9X1NXZ5_9HYPH</name>
<protein>
    <submittedName>
        <fullName evidence="3">Flagellar hook-length control protein FliK</fullName>
    </submittedName>
</protein>
<feature type="compositionally biased region" description="Low complexity" evidence="1">
    <location>
        <begin position="1008"/>
        <end position="1020"/>
    </location>
</feature>
<feature type="compositionally biased region" description="Low complexity" evidence="1">
    <location>
        <begin position="954"/>
        <end position="971"/>
    </location>
</feature>
<comment type="caution">
    <text evidence="3">The sequence shown here is derived from an EMBL/GenBank/DDBJ whole genome shotgun (WGS) entry which is preliminary data.</text>
</comment>
<feature type="compositionally biased region" description="Basic and acidic residues" evidence="1">
    <location>
        <begin position="223"/>
        <end position="251"/>
    </location>
</feature>
<feature type="compositionally biased region" description="Low complexity" evidence="1">
    <location>
        <begin position="1087"/>
        <end position="1098"/>
    </location>
</feature>
<keyword evidence="3" id="KW-0966">Cell projection</keyword>
<evidence type="ECO:0000313" key="4">
    <source>
        <dbReference type="Proteomes" id="UP001139035"/>
    </source>
</evidence>
<proteinExistence type="predicted"/>
<feature type="compositionally biased region" description="Low complexity" evidence="1">
    <location>
        <begin position="597"/>
        <end position="613"/>
    </location>
</feature>
<dbReference type="CDD" id="cd17470">
    <property type="entry name" value="T3SS_Flik_C"/>
    <property type="match status" value="1"/>
</dbReference>
<evidence type="ECO:0000259" key="2">
    <source>
        <dbReference type="Pfam" id="PF02120"/>
    </source>
</evidence>
<feature type="compositionally biased region" description="Basic and acidic residues" evidence="1">
    <location>
        <begin position="20"/>
        <end position="30"/>
    </location>
</feature>
<dbReference type="InterPro" id="IPR021136">
    <property type="entry name" value="Flagellar_hook_control-like_C"/>
</dbReference>
<feature type="domain" description="Flagellar hook-length control protein-like C-terminal" evidence="2">
    <location>
        <begin position="1227"/>
        <end position="1296"/>
    </location>
</feature>
<keyword evidence="3" id="KW-0282">Flagellum</keyword>
<feature type="region of interest" description="Disordered" evidence="1">
    <location>
        <begin position="594"/>
        <end position="651"/>
    </location>
</feature>
<feature type="compositionally biased region" description="Low complexity" evidence="1">
    <location>
        <begin position="31"/>
        <end position="40"/>
    </location>
</feature>
<feature type="compositionally biased region" description="Low complexity" evidence="1">
    <location>
        <begin position="792"/>
        <end position="808"/>
    </location>
</feature>
<feature type="compositionally biased region" description="Low complexity" evidence="1">
    <location>
        <begin position="448"/>
        <end position="460"/>
    </location>
</feature>
<dbReference type="Proteomes" id="UP001139035">
    <property type="component" value="Unassembled WGS sequence"/>
</dbReference>
<dbReference type="Pfam" id="PF02120">
    <property type="entry name" value="Flg_hook"/>
    <property type="match status" value="1"/>
</dbReference>
<accession>A0A9X1NXZ5</accession>
<feature type="region of interest" description="Disordered" evidence="1">
    <location>
        <begin position="1300"/>
        <end position="1378"/>
    </location>
</feature>
<feature type="compositionally biased region" description="Basic and acidic residues" evidence="1">
    <location>
        <begin position="1137"/>
        <end position="1149"/>
    </location>
</feature>
<keyword evidence="3" id="KW-0969">Cilium</keyword>
<dbReference type="InterPro" id="IPR038610">
    <property type="entry name" value="FliK-like_C_sf"/>
</dbReference>
<feature type="compositionally biased region" description="Low complexity" evidence="1">
    <location>
        <begin position="877"/>
        <end position="891"/>
    </location>
</feature>
<feature type="compositionally biased region" description="Basic and acidic residues" evidence="1">
    <location>
        <begin position="84"/>
        <end position="105"/>
    </location>
</feature>
<feature type="compositionally biased region" description="Polar residues" evidence="1">
    <location>
        <begin position="1316"/>
        <end position="1332"/>
    </location>
</feature>
<feature type="region of interest" description="Disordered" evidence="1">
    <location>
        <begin position="406"/>
        <end position="461"/>
    </location>
</feature>
<feature type="compositionally biased region" description="Low complexity" evidence="1">
    <location>
        <begin position="106"/>
        <end position="116"/>
    </location>
</feature>
<gene>
    <name evidence="3" type="ORF">LZD57_00450</name>
</gene>
<feature type="region of interest" description="Disordered" evidence="1">
    <location>
        <begin position="540"/>
        <end position="575"/>
    </location>
</feature>
<organism evidence="3 4">
    <name type="scientific">Jiella avicenniae</name>
    <dbReference type="NCBI Taxonomy" id="2907202"/>
    <lineage>
        <taxon>Bacteria</taxon>
        <taxon>Pseudomonadati</taxon>
        <taxon>Pseudomonadota</taxon>
        <taxon>Alphaproteobacteria</taxon>
        <taxon>Hyphomicrobiales</taxon>
        <taxon>Aurantimonadaceae</taxon>
        <taxon>Jiella</taxon>
    </lineage>
</organism>
<evidence type="ECO:0000313" key="3">
    <source>
        <dbReference type="EMBL" id="MCE7026446.1"/>
    </source>
</evidence>
<sequence>MTAARGVSGDVSTVAAGRKAGREKAGHAAEGEGFAAAMRGLGSARDDKSAATVSSAKAKPTERSALQAGRQGDFARQHATVGTDRGEGKAETRGASRLATAKDEGAVTTAEAGETTAGRRKPARVASAEKPGAVLDAKTSGNADTGDAGAAEGSPSKAKAETVKGAGAKGDGEAATSRGRRTSRTEEQAVSAKSAIAAKEGAGQVEGADVAAEAERLSLATTKDGEAKSENDLAPRVDGKGRQSRLSPHERLLAELDPELRRLRILQAGAGDEVPAVELQLSAEAVAERLGVLLPGEVDEKAREDVAPARPRSGRIIVTVGRGDSYAVDPVDLDEASAPARATVEAGSSAQVSPDAKLAAILGGFSLESRIVAATAAEAERRPSEFDHAGTPFAAQLARAGDTASAAKASPTIGDVRPQGGSAAAAPVAARTATSGVTRPASAETPQAAATTSDAAGRASFTVPERRGLAAGTSDLPFAGRAAAASSGGVAGTGPATASAHAAGAAVDATRMTTVRLPEQPGSPRSLGLGARVDLVSMRTDFEPATRRSERAGRGDASAGRTGPSTVEAGSPAGTASARSAFSVLGETLSATAPKEQPFQPAPAALQSQAARQSETPAANDTALAARAVQADTGNGRDLGDLPGRRTPTGETPFAAAANVAAGSGLANTADGAARGVTPTVAAAVAERGSPADRAAPAAPPAAKPATGGRGDAPASFEQGRPGVPMPASGAADGRAAASTGADGAVTPKSAEAPSGGMPARAPLPEDAGRTSGLPHSRGTESSVEGRENSSAERSSATTAARNASGASEALPNREFGTRQSGHPGVEPGRPSDARESVAPTGRRADAIAAANGVENSRHGVDPIASGDGLRAAVPTDPRSAGAADAGSPSAARHERDAAGIATSGESAPRRADLGGAAPVSEARAPSRPSESVSSRNDPAPEGGGRNAPVTGEATPAKTAASTTTESSLRAGSTATGHAAFAGGSPSAVAAPVDRPAEASSSTRIRSEGAAATAPAGEPAQGMQGVGHGSSAEPLRPAVATSAPVTDEGDRGQHQQQQPRAVDRPAAAMPTDEARGPASRAMPVSGAQPEAAATTPAASRSEHPVAAEPTEGMQGTEPTAEPLRSAASSTVPAAVDRAQRPEQRAEAGERPGMPPLDELARTKPLRQPSSQSVRSEEGTVAASRQGMLSAPTAQVADALATALVRMDPAANAPAGADRTRLRAGGAALKTIQIQLAPEKLGKVNVTLKLIGDNLAVHIEASEPETAHRLKDDGEGLKSLLKSAGFDVDEAIVTVGARDAAGTRAASQPGVPGDASASGQSRGEGSASGQFASDGQAGQGARREEGRQRGSQVAPGARSVDGAGEAGGRNPGRDPSFYL</sequence>
<feature type="compositionally biased region" description="Low complexity" evidence="1">
    <location>
        <begin position="728"/>
        <end position="745"/>
    </location>
</feature>
<dbReference type="Gene3D" id="3.30.750.140">
    <property type="match status" value="1"/>
</dbReference>
<reference evidence="3" key="1">
    <citation type="submission" date="2022-01" db="EMBL/GenBank/DDBJ databases">
        <title>Jiella avicenniae sp. nov., a novel endophytic bacterium isolated from bark of Avicennia marina.</title>
        <authorList>
            <person name="Tuo L."/>
        </authorList>
    </citation>
    <scope>NUCLEOTIDE SEQUENCE</scope>
    <source>
        <strain evidence="3">CBK1P-4</strain>
    </source>
</reference>
<dbReference type="EMBL" id="JAJUWU010000001">
    <property type="protein sequence ID" value="MCE7026446.1"/>
    <property type="molecule type" value="Genomic_DNA"/>
</dbReference>
<keyword evidence="4" id="KW-1185">Reference proteome</keyword>
<dbReference type="RefSeq" id="WP_233717150.1">
    <property type="nucleotide sequence ID" value="NZ_JAJUWU010000001.1"/>
</dbReference>
<feature type="region of interest" description="Disordered" evidence="1">
    <location>
        <begin position="688"/>
        <end position="1184"/>
    </location>
</feature>
<evidence type="ECO:0000256" key="1">
    <source>
        <dbReference type="SAM" id="MobiDB-lite"/>
    </source>
</evidence>
<feature type="compositionally biased region" description="Low complexity" evidence="1">
    <location>
        <begin position="423"/>
        <end position="433"/>
    </location>
</feature>
<feature type="region of interest" description="Disordered" evidence="1">
    <location>
        <begin position="1"/>
        <end position="251"/>
    </location>
</feature>